<keyword evidence="2" id="KW-1185">Reference proteome</keyword>
<dbReference type="EMBL" id="AP014633">
    <property type="protein sequence ID" value="BAP55670.1"/>
    <property type="molecule type" value="Genomic_DNA"/>
</dbReference>
<dbReference type="HOGENOM" id="CLU_3158862_0_0_6"/>
<dbReference type="STRING" id="40754.THII_1373"/>
<sequence length="48" mass="5642">MDRALLRYLFRLTHDNLPALEETRIEVARGVLKYLHTRLHVTLPAAEK</sequence>
<reference evidence="1 2" key="1">
    <citation type="journal article" date="2014" name="ISME J.">
        <title>Ecophysiology of Thioploca ingrica as revealed by the complete genome sequence supplemented with proteomic evidence.</title>
        <authorList>
            <person name="Kojima H."/>
            <person name="Ogura Y."/>
            <person name="Yamamoto N."/>
            <person name="Togashi T."/>
            <person name="Mori H."/>
            <person name="Watanabe T."/>
            <person name="Nemoto F."/>
            <person name="Kurokawa K."/>
            <person name="Hayashi T."/>
            <person name="Fukui M."/>
        </authorList>
    </citation>
    <scope>NUCLEOTIDE SEQUENCE [LARGE SCALE GENOMIC DNA]</scope>
</reference>
<dbReference type="Proteomes" id="UP000031623">
    <property type="component" value="Chromosome"/>
</dbReference>
<organism evidence="1 2">
    <name type="scientific">Thioploca ingrica</name>
    <dbReference type="NCBI Taxonomy" id="40754"/>
    <lineage>
        <taxon>Bacteria</taxon>
        <taxon>Pseudomonadati</taxon>
        <taxon>Pseudomonadota</taxon>
        <taxon>Gammaproteobacteria</taxon>
        <taxon>Thiotrichales</taxon>
        <taxon>Thiotrichaceae</taxon>
        <taxon>Thioploca</taxon>
    </lineage>
</organism>
<name>A0A090AKT2_9GAMM</name>
<dbReference type="AlphaFoldDB" id="A0A090AKT2"/>
<gene>
    <name evidence="1" type="ORF">THII_1373</name>
</gene>
<evidence type="ECO:0000313" key="1">
    <source>
        <dbReference type="EMBL" id="BAP55670.1"/>
    </source>
</evidence>
<evidence type="ECO:0000313" key="2">
    <source>
        <dbReference type="Proteomes" id="UP000031623"/>
    </source>
</evidence>
<dbReference type="KEGG" id="tig:THII_1373"/>
<accession>A0A090AKT2</accession>
<proteinExistence type="predicted"/>
<protein>
    <submittedName>
        <fullName evidence="1">Uncharacterized protein</fullName>
    </submittedName>
</protein>